<evidence type="ECO:0000256" key="2">
    <source>
        <dbReference type="ARBA" id="ARBA00022723"/>
    </source>
</evidence>
<dbReference type="EMBL" id="RQTK01000680">
    <property type="protein sequence ID" value="RUS76214.1"/>
    <property type="molecule type" value="Genomic_DNA"/>
</dbReference>
<keyword evidence="4" id="KW-0186">Copper</keyword>
<dbReference type="InterPro" id="IPR008972">
    <property type="entry name" value="Cupredoxin"/>
</dbReference>
<dbReference type="Pfam" id="PF07731">
    <property type="entry name" value="Cu-oxidase_2"/>
    <property type="match status" value="1"/>
</dbReference>
<feature type="non-terminal residue" evidence="8">
    <location>
        <position position="715"/>
    </location>
</feature>
<sequence length="715" mass="79690">RCSSSISSSVSTVIVAEPTFIFQSALDQHWDFLTRLKMLWIPVVVVVALLQCCVGRCEAKLLSHMTYSDIEDYRDHPCIRPCGGAAGAMVCDYNFLLERYHTLSRACWNCPNNGTDCARPHCVAGDGRSRGILTANRMMPGPAILVCEGDTVRVRVHNKLENSEGVTLHWHGLHQRHTPHMDGVAMVTQCPVPAHSAFTYVFKADPAGTHFWHAHSGLQRADGLYGHLVVRRSPESEPHLGLYDWDLPEHTLVIHDWWGEDVASSFAKHYHGDGSNKPDSVLINGKGFFLNRKTGENSGSPREVLDVSRGSRYRFRVASNGIMNCPLKVSVDGHEIDIIASDGYDVEPLRVQFFNIFAGERFDFILTANQSIGNYLLRVQGENDCGALFNDAHQTAILHYENATFDPLYWVPPPSLNGRVRVSDYSFPLLSPFSLRIWFCVHDDDPSLRETPDRKIVLAMDFRMVNNPRFHDQDLYSIQDVRKKCMCVCVCINDISFLFPSSPALTQLRDTPQAAFCNRESLTDRNCSADLCECVHHYHVTLGDVVELFLVDQGHIFDIANHPTHLHGHGFRVVAMDKVGSLSLSVYADELTALDERGGIARNLHRPPRKDTVTIPDGGYTVVRFHADNPGMWLLHCHVEYHVEIGMAVLLQVGDVTQFPAPPAKFPTCGDWPPTETDGSDDHLTLTLSRSGNVEGVGDSGAKIGAPKLLGYMVC</sequence>
<feature type="domain" description="Plastocyanin-like" evidence="5">
    <location>
        <begin position="250"/>
        <end position="403"/>
    </location>
</feature>
<evidence type="ECO:0000313" key="8">
    <source>
        <dbReference type="EMBL" id="RUS76214.1"/>
    </source>
</evidence>
<evidence type="ECO:0000256" key="4">
    <source>
        <dbReference type="ARBA" id="ARBA00023008"/>
    </source>
</evidence>
<dbReference type="GO" id="GO:0016491">
    <property type="term" value="F:oxidoreductase activity"/>
    <property type="evidence" value="ECO:0007669"/>
    <property type="project" value="UniProtKB-KW"/>
</dbReference>
<dbReference type="PROSITE" id="PS00080">
    <property type="entry name" value="MULTICOPPER_OXIDASE2"/>
    <property type="match status" value="1"/>
</dbReference>
<dbReference type="InterPro" id="IPR011707">
    <property type="entry name" value="Cu-oxidase-like_N"/>
</dbReference>
<organism evidence="8 9">
    <name type="scientific">Elysia chlorotica</name>
    <name type="common">Eastern emerald elysia</name>
    <name type="synonym">Sea slug</name>
    <dbReference type="NCBI Taxonomy" id="188477"/>
    <lineage>
        <taxon>Eukaryota</taxon>
        <taxon>Metazoa</taxon>
        <taxon>Spiralia</taxon>
        <taxon>Lophotrochozoa</taxon>
        <taxon>Mollusca</taxon>
        <taxon>Gastropoda</taxon>
        <taxon>Heterobranchia</taxon>
        <taxon>Euthyneura</taxon>
        <taxon>Panpulmonata</taxon>
        <taxon>Sacoglossa</taxon>
        <taxon>Placobranchoidea</taxon>
        <taxon>Plakobranchidae</taxon>
        <taxon>Elysia</taxon>
    </lineage>
</organism>
<feature type="domain" description="Plastocyanin-like" evidence="7">
    <location>
        <begin position="126"/>
        <end position="233"/>
    </location>
</feature>
<dbReference type="Pfam" id="PF00394">
    <property type="entry name" value="Cu-oxidase"/>
    <property type="match status" value="1"/>
</dbReference>
<feature type="domain" description="Plastocyanin-like" evidence="6">
    <location>
        <begin position="501"/>
        <end position="654"/>
    </location>
</feature>
<dbReference type="STRING" id="188477.A0A3S0ZVG5"/>
<dbReference type="GO" id="GO:0005507">
    <property type="term" value="F:copper ion binding"/>
    <property type="evidence" value="ECO:0007669"/>
    <property type="project" value="InterPro"/>
</dbReference>
<dbReference type="CDD" id="cd13858">
    <property type="entry name" value="CuRO_1_tcLCC2_insect_like"/>
    <property type="match status" value="1"/>
</dbReference>
<evidence type="ECO:0000313" key="9">
    <source>
        <dbReference type="Proteomes" id="UP000271974"/>
    </source>
</evidence>
<dbReference type="GO" id="GO:0005886">
    <property type="term" value="C:plasma membrane"/>
    <property type="evidence" value="ECO:0007669"/>
    <property type="project" value="TreeGrafter"/>
</dbReference>
<dbReference type="FunFam" id="2.60.40.420:FF:000045">
    <property type="entry name" value="Laccase 2"/>
    <property type="match status" value="1"/>
</dbReference>
<comment type="similarity">
    <text evidence="1">Belongs to the multicopper oxidase family.</text>
</comment>
<dbReference type="Gene3D" id="2.60.40.420">
    <property type="entry name" value="Cupredoxins - blue copper proteins"/>
    <property type="match status" value="3"/>
</dbReference>
<keyword evidence="9" id="KW-1185">Reference proteome</keyword>
<evidence type="ECO:0000259" key="5">
    <source>
        <dbReference type="Pfam" id="PF00394"/>
    </source>
</evidence>
<dbReference type="OrthoDB" id="2121828at2759"/>
<dbReference type="PANTHER" id="PTHR11709:SF394">
    <property type="entry name" value="FI03373P-RELATED"/>
    <property type="match status" value="1"/>
</dbReference>
<gene>
    <name evidence="8" type="ORF">EGW08_016021</name>
</gene>
<dbReference type="InterPro" id="IPR001117">
    <property type="entry name" value="Cu-oxidase_2nd"/>
</dbReference>
<reference evidence="8 9" key="1">
    <citation type="submission" date="2019-01" db="EMBL/GenBank/DDBJ databases">
        <title>A draft genome assembly of the solar-powered sea slug Elysia chlorotica.</title>
        <authorList>
            <person name="Cai H."/>
            <person name="Li Q."/>
            <person name="Fang X."/>
            <person name="Li J."/>
            <person name="Curtis N.E."/>
            <person name="Altenburger A."/>
            <person name="Shibata T."/>
            <person name="Feng M."/>
            <person name="Maeda T."/>
            <person name="Schwartz J.A."/>
            <person name="Shigenobu S."/>
            <person name="Lundholm N."/>
            <person name="Nishiyama T."/>
            <person name="Yang H."/>
            <person name="Hasebe M."/>
            <person name="Li S."/>
            <person name="Pierce S.K."/>
            <person name="Wang J."/>
        </authorList>
    </citation>
    <scope>NUCLEOTIDE SEQUENCE [LARGE SCALE GENOMIC DNA]</scope>
    <source>
        <strain evidence="8">EC2010</strain>
        <tissue evidence="8">Whole organism of an adult</tissue>
    </source>
</reference>
<name>A0A3S0ZVG5_ELYCH</name>
<feature type="non-terminal residue" evidence="8">
    <location>
        <position position="1"/>
    </location>
</feature>
<evidence type="ECO:0000256" key="3">
    <source>
        <dbReference type="ARBA" id="ARBA00023002"/>
    </source>
</evidence>
<keyword evidence="3" id="KW-0560">Oxidoreductase</keyword>
<dbReference type="CDD" id="cd13905">
    <property type="entry name" value="CuRO_3_tcLLC2_insect_like"/>
    <property type="match status" value="1"/>
</dbReference>
<dbReference type="InterPro" id="IPR045087">
    <property type="entry name" value="Cu-oxidase_fam"/>
</dbReference>
<dbReference type="PANTHER" id="PTHR11709">
    <property type="entry name" value="MULTI-COPPER OXIDASE"/>
    <property type="match status" value="1"/>
</dbReference>
<evidence type="ECO:0000259" key="7">
    <source>
        <dbReference type="Pfam" id="PF07732"/>
    </source>
</evidence>
<evidence type="ECO:0000256" key="1">
    <source>
        <dbReference type="ARBA" id="ARBA00010609"/>
    </source>
</evidence>
<proteinExistence type="inferred from homology"/>
<accession>A0A3S0ZVG5</accession>
<protein>
    <recommendedName>
        <fullName evidence="10">Laccase</fullName>
    </recommendedName>
</protein>
<dbReference type="SUPFAM" id="SSF49503">
    <property type="entry name" value="Cupredoxins"/>
    <property type="match status" value="3"/>
</dbReference>
<dbReference type="Proteomes" id="UP000271974">
    <property type="component" value="Unassembled WGS sequence"/>
</dbReference>
<dbReference type="InterPro" id="IPR011706">
    <property type="entry name" value="Cu-oxidase_C"/>
</dbReference>
<dbReference type="InterPro" id="IPR002355">
    <property type="entry name" value="Cu_oxidase_Cu_BS"/>
</dbReference>
<dbReference type="GO" id="GO:0006826">
    <property type="term" value="P:iron ion transport"/>
    <property type="evidence" value="ECO:0007669"/>
    <property type="project" value="TreeGrafter"/>
</dbReference>
<dbReference type="FunFam" id="2.60.40.420:FF:000031">
    <property type="entry name" value="Laccase-2 isoform A"/>
    <property type="match status" value="1"/>
</dbReference>
<evidence type="ECO:0008006" key="10">
    <source>
        <dbReference type="Google" id="ProtNLM"/>
    </source>
</evidence>
<dbReference type="InterPro" id="IPR033138">
    <property type="entry name" value="Cu_oxidase_CS"/>
</dbReference>
<dbReference type="CDD" id="cd13884">
    <property type="entry name" value="CuRO_2_tcLCC_insect_like"/>
    <property type="match status" value="1"/>
</dbReference>
<dbReference type="Pfam" id="PF07732">
    <property type="entry name" value="Cu-oxidase_3"/>
    <property type="match status" value="1"/>
</dbReference>
<dbReference type="PROSITE" id="PS00079">
    <property type="entry name" value="MULTICOPPER_OXIDASE1"/>
    <property type="match status" value="1"/>
</dbReference>
<dbReference type="AlphaFoldDB" id="A0A3S0ZVG5"/>
<comment type="caution">
    <text evidence="8">The sequence shown here is derived from an EMBL/GenBank/DDBJ whole genome shotgun (WGS) entry which is preliminary data.</text>
</comment>
<evidence type="ECO:0000259" key="6">
    <source>
        <dbReference type="Pfam" id="PF07731"/>
    </source>
</evidence>
<keyword evidence="2" id="KW-0479">Metal-binding</keyword>